<keyword evidence="3" id="KW-1185">Reference proteome</keyword>
<evidence type="ECO:0000313" key="1">
    <source>
        <dbReference type="EMBL" id="PNT78095.1"/>
    </source>
</evidence>
<proteinExistence type="predicted"/>
<sequence>MLLVTASCCEKCVSKMFDAMSKSISNSILNFGYPKPIWYSGSLLNPPSMNTMADGLHQRVPVWLQPPDRTTRYSTTRPLGSCMIACRSTAGP</sequence>
<evidence type="ECO:0000313" key="3">
    <source>
        <dbReference type="Proteomes" id="UP000008810"/>
    </source>
</evidence>
<reference evidence="2" key="3">
    <citation type="submission" date="2018-08" db="UniProtKB">
        <authorList>
            <consortium name="EnsemblPlants"/>
        </authorList>
    </citation>
    <scope>IDENTIFICATION</scope>
    <source>
        <strain evidence="2">cv. Bd21</strain>
    </source>
</reference>
<protein>
    <submittedName>
        <fullName evidence="1 2">Uncharacterized protein</fullName>
    </submittedName>
</protein>
<reference evidence="1" key="2">
    <citation type="submission" date="2017-06" db="EMBL/GenBank/DDBJ databases">
        <title>WGS assembly of Brachypodium distachyon.</title>
        <authorList>
            <consortium name="The International Brachypodium Initiative"/>
            <person name="Lucas S."/>
            <person name="Harmon-Smith M."/>
            <person name="Lail K."/>
            <person name="Tice H."/>
            <person name="Grimwood J."/>
            <person name="Bruce D."/>
            <person name="Barry K."/>
            <person name="Shu S."/>
            <person name="Lindquist E."/>
            <person name="Wang M."/>
            <person name="Pitluck S."/>
            <person name="Vogel J.P."/>
            <person name="Garvin D.F."/>
            <person name="Mockler T.C."/>
            <person name="Schmutz J."/>
            <person name="Rokhsar D."/>
            <person name="Bevan M.W."/>
        </authorList>
    </citation>
    <scope>NUCLEOTIDE SEQUENCE</scope>
    <source>
        <strain evidence="1">Bd21</strain>
    </source>
</reference>
<reference evidence="1 2" key="1">
    <citation type="journal article" date="2010" name="Nature">
        <title>Genome sequencing and analysis of the model grass Brachypodium distachyon.</title>
        <authorList>
            <consortium name="International Brachypodium Initiative"/>
        </authorList>
    </citation>
    <scope>NUCLEOTIDE SEQUENCE [LARGE SCALE GENOMIC DNA]</scope>
    <source>
        <strain evidence="1 2">Bd21</strain>
    </source>
</reference>
<dbReference type="InParanoid" id="A0A2K2DUZ9"/>
<evidence type="ECO:0000313" key="2">
    <source>
        <dbReference type="EnsemblPlants" id="PNT78095"/>
    </source>
</evidence>
<dbReference type="EMBL" id="CM000880">
    <property type="protein sequence ID" value="PNT78095.1"/>
    <property type="molecule type" value="Genomic_DNA"/>
</dbReference>
<dbReference type="AlphaFoldDB" id="A0A2K2DUZ9"/>
<accession>A0A2K2DUZ9</accession>
<dbReference type="Proteomes" id="UP000008810">
    <property type="component" value="Chromosome 1"/>
</dbReference>
<dbReference type="EnsemblPlants" id="PNT78095">
    <property type="protein sequence ID" value="PNT78095"/>
    <property type="gene ID" value="BRADI_1g73237v3"/>
</dbReference>
<organism evidence="1">
    <name type="scientific">Brachypodium distachyon</name>
    <name type="common">Purple false brome</name>
    <name type="synonym">Trachynia distachya</name>
    <dbReference type="NCBI Taxonomy" id="15368"/>
    <lineage>
        <taxon>Eukaryota</taxon>
        <taxon>Viridiplantae</taxon>
        <taxon>Streptophyta</taxon>
        <taxon>Embryophyta</taxon>
        <taxon>Tracheophyta</taxon>
        <taxon>Spermatophyta</taxon>
        <taxon>Magnoliopsida</taxon>
        <taxon>Liliopsida</taxon>
        <taxon>Poales</taxon>
        <taxon>Poaceae</taxon>
        <taxon>BOP clade</taxon>
        <taxon>Pooideae</taxon>
        <taxon>Stipodae</taxon>
        <taxon>Brachypodieae</taxon>
        <taxon>Brachypodium</taxon>
    </lineage>
</organism>
<gene>
    <name evidence="1" type="ORF">BRADI_1g73237v3</name>
</gene>
<dbReference type="Gramene" id="PNT78095">
    <property type="protein sequence ID" value="PNT78095"/>
    <property type="gene ID" value="BRADI_1g73237v3"/>
</dbReference>
<name>A0A2K2DUZ9_BRADI</name>